<organism evidence="1">
    <name type="scientific">Arundo donax</name>
    <name type="common">Giant reed</name>
    <name type="synonym">Donax arundinaceus</name>
    <dbReference type="NCBI Taxonomy" id="35708"/>
    <lineage>
        <taxon>Eukaryota</taxon>
        <taxon>Viridiplantae</taxon>
        <taxon>Streptophyta</taxon>
        <taxon>Embryophyta</taxon>
        <taxon>Tracheophyta</taxon>
        <taxon>Spermatophyta</taxon>
        <taxon>Magnoliopsida</taxon>
        <taxon>Liliopsida</taxon>
        <taxon>Poales</taxon>
        <taxon>Poaceae</taxon>
        <taxon>PACMAD clade</taxon>
        <taxon>Arundinoideae</taxon>
        <taxon>Arundineae</taxon>
        <taxon>Arundo</taxon>
    </lineage>
</organism>
<name>A0A0A9BTC1_ARUDO</name>
<reference evidence="1" key="2">
    <citation type="journal article" date="2015" name="Data Brief">
        <title>Shoot transcriptome of the giant reed, Arundo donax.</title>
        <authorList>
            <person name="Barrero R.A."/>
            <person name="Guerrero F.D."/>
            <person name="Moolhuijzen P."/>
            <person name="Goolsby J.A."/>
            <person name="Tidwell J."/>
            <person name="Bellgard S.E."/>
            <person name="Bellgard M.I."/>
        </authorList>
    </citation>
    <scope>NUCLEOTIDE SEQUENCE</scope>
    <source>
        <tissue evidence="1">Shoot tissue taken approximately 20 cm above the soil surface</tissue>
    </source>
</reference>
<sequence>MSANLGLVIILICIKKSLGNGDLLTYIGH</sequence>
<dbReference type="AlphaFoldDB" id="A0A0A9BTC1"/>
<protein>
    <submittedName>
        <fullName evidence="1">Uncharacterized protein</fullName>
    </submittedName>
</protein>
<proteinExistence type="predicted"/>
<dbReference type="EMBL" id="GBRH01231359">
    <property type="protein sequence ID" value="JAD66536.1"/>
    <property type="molecule type" value="Transcribed_RNA"/>
</dbReference>
<accession>A0A0A9BTC1</accession>
<evidence type="ECO:0000313" key="1">
    <source>
        <dbReference type="EMBL" id="JAD66536.1"/>
    </source>
</evidence>
<reference evidence="1" key="1">
    <citation type="submission" date="2014-09" db="EMBL/GenBank/DDBJ databases">
        <authorList>
            <person name="Magalhaes I.L.F."/>
            <person name="Oliveira U."/>
            <person name="Santos F.R."/>
            <person name="Vidigal T.H.D.A."/>
            <person name="Brescovit A.D."/>
            <person name="Santos A.J."/>
        </authorList>
    </citation>
    <scope>NUCLEOTIDE SEQUENCE</scope>
    <source>
        <tissue evidence="1">Shoot tissue taken approximately 20 cm above the soil surface</tissue>
    </source>
</reference>